<reference evidence="3 4" key="1">
    <citation type="submission" date="2015-07" db="EMBL/GenBank/DDBJ databases">
        <title>Whole genome sequencing of Bosea vaviloviae isolated from cave pool.</title>
        <authorList>
            <person name="Tan N.E.H."/>
            <person name="Lee Y.P."/>
            <person name="Gan H.M."/>
            <person name="Barton H."/>
            <person name="Savka M.A."/>
        </authorList>
    </citation>
    <scope>NUCLEOTIDE SEQUENCE [LARGE SCALE GENOMIC DNA]</scope>
    <source>
        <strain evidence="3 4">SD260</strain>
    </source>
</reference>
<evidence type="ECO:0000313" key="4">
    <source>
        <dbReference type="Proteomes" id="UP000037822"/>
    </source>
</evidence>
<dbReference type="AlphaFoldDB" id="A0A0N1F1M5"/>
<evidence type="ECO:0000313" key="3">
    <source>
        <dbReference type="EMBL" id="KPH77508.1"/>
    </source>
</evidence>
<gene>
    <name evidence="3" type="ORF">AE618_22175</name>
</gene>
<evidence type="ECO:0000259" key="2">
    <source>
        <dbReference type="Pfam" id="PF05170"/>
    </source>
</evidence>
<comment type="caution">
    <text evidence="3">The sequence shown here is derived from an EMBL/GenBank/DDBJ whole genome shotgun (WGS) entry which is preliminary data.</text>
</comment>
<dbReference type="GO" id="GO:0090313">
    <property type="term" value="P:regulation of protein targeting to membrane"/>
    <property type="evidence" value="ECO:0007669"/>
    <property type="project" value="TreeGrafter"/>
</dbReference>
<dbReference type="Pfam" id="PF05170">
    <property type="entry name" value="AsmA"/>
    <property type="match status" value="1"/>
</dbReference>
<proteinExistence type="predicted"/>
<name>A0A0N1F1M5_9HYPH</name>
<protein>
    <recommendedName>
        <fullName evidence="2">AsmA domain-containing protein</fullName>
    </recommendedName>
</protein>
<feature type="transmembrane region" description="Helical" evidence="1">
    <location>
        <begin position="7"/>
        <end position="27"/>
    </location>
</feature>
<keyword evidence="1" id="KW-1133">Transmembrane helix</keyword>
<dbReference type="GO" id="GO:0005886">
    <property type="term" value="C:plasma membrane"/>
    <property type="evidence" value="ECO:0007669"/>
    <property type="project" value="TreeGrafter"/>
</dbReference>
<dbReference type="OrthoDB" id="8003028at2"/>
<dbReference type="Proteomes" id="UP000037822">
    <property type="component" value="Unassembled WGS sequence"/>
</dbReference>
<dbReference type="RefSeq" id="WP_054211240.1">
    <property type="nucleotide sequence ID" value="NZ_LGSZ01000059.1"/>
</dbReference>
<dbReference type="EMBL" id="LGSZ01000059">
    <property type="protein sequence ID" value="KPH77508.1"/>
    <property type="molecule type" value="Genomic_DNA"/>
</dbReference>
<keyword evidence="1" id="KW-0472">Membrane</keyword>
<keyword evidence="4" id="KW-1185">Reference proteome</keyword>
<keyword evidence="1" id="KW-0812">Transmembrane</keyword>
<dbReference type="PANTHER" id="PTHR30441:SF4">
    <property type="entry name" value="PROTEIN ASMA"/>
    <property type="match status" value="1"/>
</dbReference>
<dbReference type="InterPro" id="IPR052894">
    <property type="entry name" value="AsmA-related"/>
</dbReference>
<dbReference type="PATRIC" id="fig|1526658.3.peg.2514"/>
<evidence type="ECO:0000256" key="1">
    <source>
        <dbReference type="SAM" id="Phobius"/>
    </source>
</evidence>
<feature type="domain" description="AsmA" evidence="2">
    <location>
        <begin position="336"/>
        <end position="510"/>
    </location>
</feature>
<dbReference type="PANTHER" id="PTHR30441">
    <property type="entry name" value="DUF748 DOMAIN-CONTAINING PROTEIN"/>
    <property type="match status" value="1"/>
</dbReference>
<sequence>MTRRASIIVYSIVIMLGLLGLQSWSIAVARVEKHVIAAIEARTGLVVMGLDRAEIALLPLPRISLSNVGFSQRGGEVSGRALRIRARPKLLPLLAGRVDFDRIDLVAPQIDVAVAPGSEGLTDWLAAPLDYLQGLRGQSRIIITSGSIFMRSQGAIATILRDVNLVLDEREAEQPLAVSGSLTWRGVPAEVNLLWPVAAGRGRTSLSVTSSLLKLSFDGTRSAAPEPITTGQLSLATRALPELLGWFGERPRLASAIGAFSLTADARIRPHDMALSSVVARLDTDRLDGALNVTMSGGRPSLSGTLAGAELDLGRLVSRMDIAAPETAPGAAALPFDTWTAQDIDLRVSVEAARLNGAKLGDVATYLLVKTGRFETGILRASAYGGSVKGRLLAMATPDGIDVKLVAGLDRINLGQAGLDLPQLSRLSGTGGLQLSLDGLGRSLPDVLGSFNGKATLALRQGELGGFAFGDLLRRAERNPGPALRDWRQGRTAFETASASAVIANGLLTLGDAQVTGPGYRMTLIGTASLPTQTLDMAALLQPTTGALRLPFSLTGPIEAPTFELEPESMLRPTGAVGGGPFPLR</sequence>
<accession>A0A0N1F1M5</accession>
<dbReference type="InterPro" id="IPR007844">
    <property type="entry name" value="AsmA"/>
</dbReference>
<organism evidence="3 4">
    <name type="scientific">Bosea vaviloviae</name>
    <dbReference type="NCBI Taxonomy" id="1526658"/>
    <lineage>
        <taxon>Bacteria</taxon>
        <taxon>Pseudomonadati</taxon>
        <taxon>Pseudomonadota</taxon>
        <taxon>Alphaproteobacteria</taxon>
        <taxon>Hyphomicrobiales</taxon>
        <taxon>Boseaceae</taxon>
        <taxon>Bosea</taxon>
    </lineage>
</organism>